<evidence type="ECO:0000256" key="6">
    <source>
        <dbReference type="ARBA" id="ARBA00023014"/>
    </source>
</evidence>
<dbReference type="PRINTS" id="PR00090">
    <property type="entry name" value="RNGDIOXGNASE"/>
</dbReference>
<reference evidence="8 9" key="1">
    <citation type="submission" date="2019-03" db="EMBL/GenBank/DDBJ databases">
        <title>Genomic Encyclopedia of Type Strains, Phase IV (KMG-IV): sequencing the most valuable type-strain genomes for metagenomic binning, comparative biology and taxonomic classification.</title>
        <authorList>
            <person name="Goeker M."/>
        </authorList>
    </citation>
    <scope>NUCLEOTIDE SEQUENCE [LARGE SCALE GENOMIC DNA]</scope>
    <source>
        <strain evidence="8 9">DSM 26377</strain>
    </source>
</reference>
<dbReference type="PANTHER" id="PTHR43756:SF5">
    <property type="entry name" value="CHOLINE MONOOXYGENASE, CHLOROPLASTIC"/>
    <property type="match status" value="1"/>
</dbReference>
<dbReference type="SUPFAM" id="SSF50022">
    <property type="entry name" value="ISP domain"/>
    <property type="match status" value="1"/>
</dbReference>
<evidence type="ECO:0000256" key="4">
    <source>
        <dbReference type="ARBA" id="ARBA00023002"/>
    </source>
</evidence>
<evidence type="ECO:0000256" key="3">
    <source>
        <dbReference type="ARBA" id="ARBA00022723"/>
    </source>
</evidence>
<accession>A0A4R7PCD8</accession>
<dbReference type="GO" id="GO:0051537">
    <property type="term" value="F:2 iron, 2 sulfur cluster binding"/>
    <property type="evidence" value="ECO:0007669"/>
    <property type="project" value="UniProtKB-KW"/>
</dbReference>
<dbReference type="RefSeq" id="WP_162851063.1">
    <property type="nucleotide sequence ID" value="NZ_MWIN01000012.1"/>
</dbReference>
<keyword evidence="2" id="KW-0001">2Fe-2S</keyword>
<dbReference type="GO" id="GO:0016491">
    <property type="term" value="F:oxidoreductase activity"/>
    <property type="evidence" value="ECO:0007669"/>
    <property type="project" value="UniProtKB-KW"/>
</dbReference>
<proteinExistence type="predicted"/>
<sequence>MRTNFTQAAGLGTEPLSFEPYRSQAYFELEREKIFRRTWLIMGRVEDLPNAGDYIVKEVEICNASILITRQASGAVRAFHNICSHRGNQVVWDSKGSRKTMFRCPYHNWTYGNDGKLLAISDEKMFFGVDKKKCGLDTVHCDVWDGWIFINLNPENRMTLREYLGSMGNFLSGIPYPNAHRSIKIQAHLKCNWKFLIDAFSEAYHIPVLHSKTIGPTFSNKSNPLAHLQNAEFFGPHQSISLFGNPDYKPEEAALVEKLAYSGMVSENVLAANQSEDTADLRSHRSVNPGKSPTWSMDINEIFPNFHLDVAGGGFWTHEIWPITQDSSRYEMRFFVPEPKTVREAFHQEHYIARLADVVLEDLANVERTHKGVAARVKNEMVLQEHEVLIRRMLKVHEEFEQSETLEEAMKRCAWADSDTVPEPALENCA</sequence>
<dbReference type="Gene3D" id="2.102.10.10">
    <property type="entry name" value="Rieske [2Fe-2S] iron-sulphur domain"/>
    <property type="match status" value="1"/>
</dbReference>
<dbReference type="InterPro" id="IPR017941">
    <property type="entry name" value="Rieske_2Fe-2S"/>
</dbReference>
<keyword evidence="3" id="KW-0479">Metal-binding</keyword>
<comment type="caution">
    <text evidence="8">The sequence shown here is derived from an EMBL/GenBank/DDBJ whole genome shotgun (WGS) entry which is preliminary data.</text>
</comment>
<organism evidence="8 9">
    <name type="scientific">Panacagrimonas perspica</name>
    <dbReference type="NCBI Taxonomy" id="381431"/>
    <lineage>
        <taxon>Bacteria</taxon>
        <taxon>Pseudomonadati</taxon>
        <taxon>Pseudomonadota</taxon>
        <taxon>Gammaproteobacteria</taxon>
        <taxon>Nevskiales</taxon>
        <taxon>Nevskiaceae</taxon>
        <taxon>Panacagrimonas</taxon>
    </lineage>
</organism>
<evidence type="ECO:0000313" key="9">
    <source>
        <dbReference type="Proteomes" id="UP000295341"/>
    </source>
</evidence>
<evidence type="ECO:0000259" key="7">
    <source>
        <dbReference type="PROSITE" id="PS51296"/>
    </source>
</evidence>
<dbReference type="PANTHER" id="PTHR43756">
    <property type="entry name" value="CHOLINE MONOOXYGENASE, CHLOROPLASTIC"/>
    <property type="match status" value="1"/>
</dbReference>
<name>A0A4R7PCD8_9GAMM</name>
<dbReference type="Pfam" id="PF00355">
    <property type="entry name" value="Rieske"/>
    <property type="match status" value="1"/>
</dbReference>
<keyword evidence="6" id="KW-0411">Iron-sulfur</keyword>
<dbReference type="Gene3D" id="3.90.380.10">
    <property type="entry name" value="Naphthalene 1,2-dioxygenase Alpha Subunit, Chain A, domain 1"/>
    <property type="match status" value="1"/>
</dbReference>
<evidence type="ECO:0000256" key="5">
    <source>
        <dbReference type="ARBA" id="ARBA00023004"/>
    </source>
</evidence>
<dbReference type="CDD" id="cd03469">
    <property type="entry name" value="Rieske_RO_Alpha_N"/>
    <property type="match status" value="1"/>
</dbReference>
<dbReference type="Proteomes" id="UP000295341">
    <property type="component" value="Unassembled WGS sequence"/>
</dbReference>
<dbReference type="CDD" id="cd00680">
    <property type="entry name" value="RHO_alpha_C"/>
    <property type="match status" value="1"/>
</dbReference>
<evidence type="ECO:0000313" key="8">
    <source>
        <dbReference type="EMBL" id="TDU31743.1"/>
    </source>
</evidence>
<dbReference type="Pfam" id="PF00848">
    <property type="entry name" value="Ring_hydroxyl_A"/>
    <property type="match status" value="1"/>
</dbReference>
<keyword evidence="4" id="KW-0560">Oxidoreductase</keyword>
<dbReference type="PROSITE" id="PS51296">
    <property type="entry name" value="RIESKE"/>
    <property type="match status" value="1"/>
</dbReference>
<feature type="domain" description="Rieske" evidence="7">
    <location>
        <begin position="39"/>
        <end position="150"/>
    </location>
</feature>
<gene>
    <name evidence="8" type="ORF">DFR24_1123</name>
</gene>
<protein>
    <submittedName>
        <fullName evidence="8">Rieske-like 2Fe-2S protein</fullName>
    </submittedName>
</protein>
<dbReference type="InterPro" id="IPR001663">
    <property type="entry name" value="Rng_hydr_dOase-A"/>
</dbReference>
<evidence type="ECO:0000256" key="1">
    <source>
        <dbReference type="ARBA" id="ARBA00001962"/>
    </source>
</evidence>
<comment type="cofactor">
    <cofactor evidence="1">
        <name>Fe cation</name>
        <dbReference type="ChEBI" id="CHEBI:24875"/>
    </cofactor>
</comment>
<evidence type="ECO:0000256" key="2">
    <source>
        <dbReference type="ARBA" id="ARBA00022714"/>
    </source>
</evidence>
<dbReference type="EMBL" id="SOBT01000008">
    <property type="protein sequence ID" value="TDU31743.1"/>
    <property type="molecule type" value="Genomic_DNA"/>
</dbReference>
<keyword evidence="5" id="KW-0408">Iron</keyword>
<dbReference type="AlphaFoldDB" id="A0A4R7PCD8"/>
<dbReference type="InterPro" id="IPR015879">
    <property type="entry name" value="Ring_hydroxy_dOase_asu_C_dom"/>
</dbReference>
<dbReference type="SUPFAM" id="SSF55961">
    <property type="entry name" value="Bet v1-like"/>
    <property type="match status" value="1"/>
</dbReference>
<keyword evidence="9" id="KW-1185">Reference proteome</keyword>
<dbReference type="GO" id="GO:0005506">
    <property type="term" value="F:iron ion binding"/>
    <property type="evidence" value="ECO:0007669"/>
    <property type="project" value="InterPro"/>
</dbReference>
<dbReference type="InterPro" id="IPR036922">
    <property type="entry name" value="Rieske_2Fe-2S_sf"/>
</dbReference>